<name>A0A9D1VMI7_9FIRM</name>
<accession>A0A9D1VMI7</accession>
<gene>
    <name evidence="1" type="ORF">H9738_10010</name>
</gene>
<proteinExistence type="predicted"/>
<dbReference type="EMBL" id="DXFG01000213">
    <property type="protein sequence ID" value="HIX38185.1"/>
    <property type="molecule type" value="Genomic_DNA"/>
</dbReference>
<evidence type="ECO:0000313" key="1">
    <source>
        <dbReference type="EMBL" id="HIX38185.1"/>
    </source>
</evidence>
<protein>
    <recommendedName>
        <fullName evidence="3">Ribosomal-protein-alanine N-acetyltransferase</fullName>
    </recommendedName>
</protein>
<evidence type="ECO:0000313" key="2">
    <source>
        <dbReference type="Proteomes" id="UP000824230"/>
    </source>
</evidence>
<comment type="caution">
    <text evidence="1">The sequence shown here is derived from an EMBL/GenBank/DDBJ whole genome shotgun (WGS) entry which is preliminary data.</text>
</comment>
<sequence>MRKYENQKEHQVQEILCNCCGRKIRIEKGMVMEGVFHGQVQWGYFSEKDGESHSFDLCEACYDRLTAGFKIPPEKNTEKELL</sequence>
<evidence type="ECO:0008006" key="3">
    <source>
        <dbReference type="Google" id="ProtNLM"/>
    </source>
</evidence>
<reference evidence="1" key="2">
    <citation type="submission" date="2021-04" db="EMBL/GenBank/DDBJ databases">
        <authorList>
            <person name="Gilroy R."/>
        </authorList>
    </citation>
    <scope>NUCLEOTIDE SEQUENCE</scope>
    <source>
        <strain evidence="1">ChiHjej12B11-1927</strain>
    </source>
</reference>
<dbReference type="AlphaFoldDB" id="A0A9D1VMI7"/>
<dbReference type="Proteomes" id="UP000824230">
    <property type="component" value="Unassembled WGS sequence"/>
</dbReference>
<reference evidence="1" key="1">
    <citation type="journal article" date="2021" name="PeerJ">
        <title>Extensive microbial diversity within the chicken gut microbiome revealed by metagenomics and culture.</title>
        <authorList>
            <person name="Gilroy R."/>
            <person name="Ravi A."/>
            <person name="Getino M."/>
            <person name="Pursley I."/>
            <person name="Horton D.L."/>
            <person name="Alikhan N.F."/>
            <person name="Baker D."/>
            <person name="Gharbi K."/>
            <person name="Hall N."/>
            <person name="Watson M."/>
            <person name="Adriaenssens E.M."/>
            <person name="Foster-Nyarko E."/>
            <person name="Jarju S."/>
            <person name="Secka A."/>
            <person name="Antonio M."/>
            <person name="Oren A."/>
            <person name="Chaudhuri R.R."/>
            <person name="La Ragione R."/>
            <person name="Hildebrand F."/>
            <person name="Pallen M.J."/>
        </authorList>
    </citation>
    <scope>NUCLEOTIDE SEQUENCE</scope>
    <source>
        <strain evidence="1">ChiHjej12B11-1927</strain>
    </source>
</reference>
<organism evidence="1 2">
    <name type="scientific">Candidatus Blautia pullistercoris</name>
    <dbReference type="NCBI Taxonomy" id="2838499"/>
    <lineage>
        <taxon>Bacteria</taxon>
        <taxon>Bacillati</taxon>
        <taxon>Bacillota</taxon>
        <taxon>Clostridia</taxon>
        <taxon>Lachnospirales</taxon>
        <taxon>Lachnospiraceae</taxon>
        <taxon>Blautia</taxon>
    </lineage>
</organism>